<dbReference type="PANTHER" id="PTHR42923:SF26">
    <property type="entry name" value="FMN REDUCTASE LOT6, PUTATIVE (AFU_ORTHOLOGUE AFUA_7G06600)-RELATED"/>
    <property type="match status" value="1"/>
</dbReference>
<proteinExistence type="predicted"/>
<feature type="signal peptide" evidence="1">
    <location>
        <begin position="1"/>
        <end position="22"/>
    </location>
</feature>
<keyword evidence="1" id="KW-0732">Signal</keyword>
<evidence type="ECO:0000256" key="1">
    <source>
        <dbReference type="SAM" id="SignalP"/>
    </source>
</evidence>
<dbReference type="Proteomes" id="UP000016922">
    <property type="component" value="Unassembled WGS sequence"/>
</dbReference>
<dbReference type="Gene3D" id="1.10.405.20">
    <property type="match status" value="1"/>
</dbReference>
<dbReference type="EMBL" id="KE145372">
    <property type="protein sequence ID" value="EPE25123.1"/>
    <property type="molecule type" value="Genomic_DNA"/>
</dbReference>
<evidence type="ECO:0000313" key="3">
    <source>
        <dbReference type="Proteomes" id="UP000016922"/>
    </source>
</evidence>
<dbReference type="PANTHER" id="PTHR42923">
    <property type="entry name" value="PROTOPORPHYRINOGEN OXIDASE"/>
    <property type="match status" value="1"/>
</dbReference>
<organism evidence="2 3">
    <name type="scientific">Glarea lozoyensis (strain ATCC 20868 / MF5171)</name>
    <dbReference type="NCBI Taxonomy" id="1116229"/>
    <lineage>
        <taxon>Eukaryota</taxon>
        <taxon>Fungi</taxon>
        <taxon>Dikarya</taxon>
        <taxon>Ascomycota</taxon>
        <taxon>Pezizomycotina</taxon>
        <taxon>Leotiomycetes</taxon>
        <taxon>Helotiales</taxon>
        <taxon>Helotiaceae</taxon>
        <taxon>Glarea</taxon>
    </lineage>
</organism>
<dbReference type="GeneID" id="19470745"/>
<dbReference type="SUPFAM" id="SSF51905">
    <property type="entry name" value="FAD/NAD(P)-binding domain"/>
    <property type="match status" value="1"/>
</dbReference>
<dbReference type="Pfam" id="PF13450">
    <property type="entry name" value="NAD_binding_8"/>
    <property type="match status" value="1"/>
</dbReference>
<sequence>MSVNRVLCLGGILAGWVTLGTCGVAPPTYDVVIVGGGATGTYAAVRLREDFKKSVLVVEKSTVLGGHVDTYIDPITQFPIDYGVQAYHNYSTVTNFFGRFGIPLETAIQPPVDTRYIDLRTGKPSAFVPQDPTAALGAFAAQAYQYPYLVDGYSLPDPVPADLLLPFGDFVKKYNLAAAIPTFLRFGSNLGNMNTATTLYVLMNFGIPQLANDYLITSRHDNSELYRAAAKLLGKDVLYSSTVKDAECTARGTHVLKIKTKDGTQTVYAKKLLITIPPTKDNMNPFNPTDAEAKLYEKFKYGTYWTGLVRGGIPDGISVQNSANGSPYYLPGSPYVENFDFTGVPGLHSFHAVSTDGFPLNTEVGATVFTTAQLVSMTLAKTFNVQGVPKVEVIKDHTPIQLRVGSDVVKGGFYRKLYALQGQKNTFFTGAAWAPDDTGLLWNFTEGILAKLVASF</sequence>
<name>S3DEN4_GLAL2</name>
<keyword evidence="3" id="KW-1185">Reference proteome</keyword>
<gene>
    <name evidence="2" type="ORF">GLAREA_11704</name>
</gene>
<evidence type="ECO:0000313" key="2">
    <source>
        <dbReference type="EMBL" id="EPE25123.1"/>
    </source>
</evidence>
<accession>S3DEN4</accession>
<dbReference type="KEGG" id="glz:GLAREA_11704"/>
<dbReference type="Gene3D" id="3.50.50.60">
    <property type="entry name" value="FAD/NAD(P)-binding domain"/>
    <property type="match status" value="1"/>
</dbReference>
<dbReference type="AlphaFoldDB" id="S3DEN4"/>
<reference evidence="2 3" key="1">
    <citation type="journal article" date="2013" name="BMC Genomics">
        <title>Genomics-driven discovery of the pneumocandin biosynthetic gene cluster in the fungus Glarea lozoyensis.</title>
        <authorList>
            <person name="Chen L."/>
            <person name="Yue Q."/>
            <person name="Zhang X."/>
            <person name="Xiang M."/>
            <person name="Wang C."/>
            <person name="Li S."/>
            <person name="Che Y."/>
            <person name="Ortiz-Lopez F.J."/>
            <person name="Bills G.F."/>
            <person name="Liu X."/>
            <person name="An Z."/>
        </authorList>
    </citation>
    <scope>NUCLEOTIDE SEQUENCE [LARGE SCALE GENOMIC DNA]</scope>
    <source>
        <strain evidence="3">ATCC 20868 / MF5171</strain>
    </source>
</reference>
<dbReference type="RefSeq" id="XP_008088038.1">
    <property type="nucleotide sequence ID" value="XM_008089847.1"/>
</dbReference>
<dbReference type="HOGENOM" id="CLU_028280_0_0_1"/>
<dbReference type="GO" id="GO:0016491">
    <property type="term" value="F:oxidoreductase activity"/>
    <property type="evidence" value="ECO:0007669"/>
    <property type="project" value="TreeGrafter"/>
</dbReference>
<dbReference type="STRING" id="1116229.S3DEN4"/>
<protein>
    <submittedName>
        <fullName evidence="2">FAD/NAD(P)-binding protein</fullName>
    </submittedName>
</protein>
<dbReference type="InterPro" id="IPR036188">
    <property type="entry name" value="FAD/NAD-bd_sf"/>
</dbReference>
<dbReference type="InterPro" id="IPR050464">
    <property type="entry name" value="Zeta_carotene_desat/Oxidored"/>
</dbReference>
<dbReference type="eggNOG" id="ENOG502R1TU">
    <property type="taxonomic scope" value="Eukaryota"/>
</dbReference>
<dbReference type="OrthoDB" id="68575at2759"/>
<dbReference type="OMA" id="GHTETYY"/>
<feature type="chain" id="PRO_5004508310" evidence="1">
    <location>
        <begin position="23"/>
        <end position="456"/>
    </location>
</feature>
<dbReference type="Gene3D" id="3.30.70.1990">
    <property type="match status" value="1"/>
</dbReference>